<keyword evidence="2" id="KW-0175">Coiled coil</keyword>
<geneLocation type="plastid" evidence="5"/>
<dbReference type="PANTHER" id="PTHR33163">
    <property type="entry name" value="PROTEIN TIC 214-RELATED"/>
    <property type="match status" value="1"/>
</dbReference>
<proteinExistence type="predicted"/>
<feature type="compositionally biased region" description="Basic and acidic residues" evidence="3">
    <location>
        <begin position="259"/>
        <end position="270"/>
    </location>
</feature>
<feature type="compositionally biased region" description="Polar residues" evidence="3">
    <location>
        <begin position="1542"/>
        <end position="1565"/>
    </location>
</feature>
<evidence type="ECO:0008006" key="6">
    <source>
        <dbReference type="Google" id="ProtNLM"/>
    </source>
</evidence>
<organism evidence="5">
    <name type="scientific">Amaranthaceae sp. GY-2019</name>
    <dbReference type="NCBI Taxonomy" id="2518613"/>
    <lineage>
        <taxon>Eukaryota</taxon>
        <taxon>Viridiplantae</taxon>
        <taxon>Streptophyta</taxon>
        <taxon>Embryophyta</taxon>
        <taxon>Tracheophyta</taxon>
        <taxon>Spermatophyta</taxon>
        <taxon>Magnoliopsida</taxon>
        <taxon>eudicotyledons</taxon>
        <taxon>Gunneridae</taxon>
        <taxon>Pentapetalae</taxon>
        <taxon>Caryophyllales</taxon>
        <taxon>Amaranthaceae</taxon>
    </lineage>
</organism>
<evidence type="ECO:0000313" key="5">
    <source>
        <dbReference type="EMBL" id="QBC66253.1"/>
    </source>
</evidence>
<dbReference type="EMBL" id="MK397852">
    <property type="protein sequence ID" value="QBC66253.1"/>
    <property type="molecule type" value="Genomic_DNA"/>
</dbReference>
<evidence type="ECO:0000256" key="3">
    <source>
        <dbReference type="SAM" id="MobiDB-lite"/>
    </source>
</evidence>
<dbReference type="Pfam" id="PF05758">
    <property type="entry name" value="Ycf1"/>
    <property type="match status" value="1"/>
</dbReference>
<feature type="transmembrane region" description="Helical" evidence="4">
    <location>
        <begin position="21"/>
        <end position="41"/>
    </location>
</feature>
<evidence type="ECO:0000256" key="1">
    <source>
        <dbReference type="ARBA" id="ARBA00004141"/>
    </source>
</evidence>
<name>A0A411JMD7_9CARY</name>
<dbReference type="InterPro" id="IPR008896">
    <property type="entry name" value="TIC214"/>
</dbReference>
<dbReference type="PANTHER" id="PTHR33163:SF40">
    <property type="entry name" value="PROTEIN TIC 214"/>
    <property type="match status" value="1"/>
</dbReference>
<keyword evidence="4" id="KW-0812">Transmembrane</keyword>
<evidence type="ECO:0000256" key="2">
    <source>
        <dbReference type="SAM" id="Coils"/>
    </source>
</evidence>
<reference evidence="5" key="1">
    <citation type="journal article" date="2019" name="Mol. Phylogenet. Evol.">
        <title>Plastid phylogenomic insights into the evolution of Caryophyllales.</title>
        <authorList>
            <person name="Yao G."/>
            <person name="Jin J.J."/>
            <person name="Li H.T."/>
            <person name="Yang J.B."/>
            <person name="Shiva Mandala V."/>
            <person name="Croley M."/>
            <person name="Mostow R."/>
            <person name="Douglas N.A."/>
            <person name="Chase M.W."/>
            <person name="Christenhusz M.J."/>
            <person name="Soltis D.E."/>
            <person name="Soltis P.S."/>
            <person name="Smith S.A."/>
            <person name="Brockington S.F."/>
            <person name="Moore M.J."/>
            <person name="Yi T.S."/>
            <person name="Li D.Z."/>
        </authorList>
    </citation>
    <scope>NUCLEOTIDE SEQUENCE</scope>
</reference>
<feature type="transmembrane region" description="Helical" evidence="4">
    <location>
        <begin position="87"/>
        <end position="107"/>
    </location>
</feature>
<feature type="transmembrane region" description="Helical" evidence="4">
    <location>
        <begin position="127"/>
        <end position="147"/>
    </location>
</feature>
<feature type="region of interest" description="Disordered" evidence="3">
    <location>
        <begin position="1542"/>
        <end position="1589"/>
    </location>
</feature>
<keyword evidence="5" id="KW-0934">Plastid</keyword>
<keyword evidence="4" id="KW-1133">Transmembrane helix</keyword>
<gene>
    <name evidence="5" type="primary">ycf1</name>
</gene>
<feature type="region of interest" description="Disordered" evidence="3">
    <location>
        <begin position="244"/>
        <end position="293"/>
    </location>
</feature>
<accession>A0A411JMD7</accession>
<protein>
    <recommendedName>
        <fullName evidence="6">Translocon at the inner envelope membrane of chloroplasts 214</fullName>
    </recommendedName>
</protein>
<feature type="transmembrane region" description="Helical" evidence="4">
    <location>
        <begin position="61"/>
        <end position="80"/>
    </location>
</feature>
<sequence>MIFQSFLLGNLVSLCMKIINSVVVVGLYYGFLTTFSIGPSYLFLLRAQVMEEGEEGTEKKVSATTGFIMGQLMMFISIYYTPLHLALGRPHTITVLALPYLLFHFFWNNHKHFFDYGSTSINSMRNLSIQCVFLNNLIFQLFNYFILPSSMLARLVNIYMFRCNNKMLFVTSSFVGWLIGHILFMKWVGLVLVWIQQNHSIRSNKYLVSKLRNSMARIFSIFLFITCVYYLGRMPSPIFTKKLKETPETKESEEETDVEIEKTSKTKETKQEEEEFTEEDPSPSLFSEEKEDPDKIQIDETEKIRVNGKDKTKDEFHLHLKEAFYKNSPTYYSGNQDISKLEILKFEKPLLFDYKRWNRPTRYIKNNRFENAVRNEMSQYFFYTCQNDGKQKISFTYPPSLSIFWEMIQRNISLATTEKFLYDDELYNYWIYTNEQKRNSLSNELNNRIRVIDKEIVSIDGLDKKTRLCNDKTKLDYLQKALDPLLNGSYRGIIKKKFSSFININETTVNNLIDAFFLNKIHSVLRNDYNHQKFEHQNSISSKINYLLTLMSQFAGESTLNQKRISLLSEQEQVSSKDQEIFFKFIIDTIITDALTQTIPKRINQLSKKVPRWSYKLITDLEQREKAREKDVRLDHQIRTRKSKRVVIYTNKQEKTENTSPNTTDITQRIVEVSLIRYAQQPNFRRNIIKGSMRAQRRKIVIWKLFQANTHSPLFLDRIKKSSFLSVNFPRLIKRILKIFRGKKPEFEMYDYGYKEEELKEKEFELKEDNQQRKGLEKKEKQRQENKRIRIAQVWDTIPFAQVIRGLMLMTQLILRKYIVLPLLIIAKNVGRLLLFQPTEWSEDFAELNNERHIKCTYNGVQLSETEFPKNWLTNGIQIKIVFPFCLKPWHRSTIRSSHRDALKKKEQNETDNFCFLTVLGTETNRLFGPARKHPSFFKPIFQQFNKKIRKFNKKSPTERKNWIIEILIFLKKKIKNTLIVNPILVFVLREESSERKKEKDWIINNHMIHESSIQTRSQNCTTSSVIEKKMKDLVNRTKTIKNKIEKISKDNRKRNISPSYGTKKFESTKNIDQILKRRNIRLIRQSNSIFKFFRERLYVNIFLYIINIPRINIQLFLESTKNWIDKCSYTNKRNHERIEKTNKKKITFSSTIKKEFLFFFNINNSKITNNSKILSDFSFLSQAYVFYKLSQAKNFDLDKLRFLLKYRGISLFIKNEIKDYFGTQGITHFELKTKKLPNSGMNQWKNWLKLKSNYQYNLSKIKWAQLVPQKWRNRVTKHSEVENTNNPKNPLLLLPYQKSNFKKNYRYDLLSYKFVSYEDKNDLYRYSYVRPFQVNNKQEFSYTYNSTINQEKLIDMWWNMPITNYLGIKNIMDMDIEKNADRKYLDLKIFHFCLKKKVDIENWVNISIGRNENTKTEPKNSQIVDKIDKKDLLYPPIYQEINRSHKKKNFFDWMGMNEEIFNRPTSNLEFWFFSEFVSFYNAYKMKPWIIPINFLFSNSNVSENLSKNKNINRKKKTNPFIPSNEKKSFEFENQNQDENELVSQENLGSDVQENSESVLSNGQKNMEDSYVGSDIKKPRKKKQSKGGTETEIDLLRKRLFLFQARWGQVLDQKLINNIRVYCLLLRLINLKEIVFSAIERKDMNMDIIPTKEDFVCTELIKSGIVIIEPIRLSVKGDGQFIMYQTIGISLVHKSKHQNNQKRYSESVDKKKMGERKKNNLDLFAPEKILSPRRRRELRILISLNSRNNNGVNTNLPGNWAKSCSKFFDENKDLDQDKNTLRKLKFFLWPNYRLEDLACMNRYWFDTTNGSRFSILRIHMYPQLKIHL</sequence>
<evidence type="ECO:0000256" key="4">
    <source>
        <dbReference type="SAM" id="Phobius"/>
    </source>
</evidence>
<dbReference type="GO" id="GO:0016020">
    <property type="term" value="C:membrane"/>
    <property type="evidence" value="ECO:0007669"/>
    <property type="project" value="UniProtKB-SubCell"/>
</dbReference>
<feature type="compositionally biased region" description="Acidic residues" evidence="3">
    <location>
        <begin position="271"/>
        <end position="281"/>
    </location>
</feature>
<comment type="subcellular location">
    <subcellularLocation>
        <location evidence="1">Membrane</location>
        <topology evidence="1">Multi-pass membrane protein</topology>
    </subcellularLocation>
</comment>
<feature type="coiled-coil region" evidence="2">
    <location>
        <begin position="759"/>
        <end position="786"/>
    </location>
</feature>
<feature type="transmembrane region" description="Helical" evidence="4">
    <location>
        <begin position="215"/>
        <end position="232"/>
    </location>
</feature>
<feature type="transmembrane region" description="Helical" evidence="4">
    <location>
        <begin position="168"/>
        <end position="195"/>
    </location>
</feature>
<keyword evidence="4" id="KW-0472">Membrane</keyword>